<organism evidence="1 2">
    <name type="scientific">Rugamonas rubra</name>
    <dbReference type="NCBI Taxonomy" id="758825"/>
    <lineage>
        <taxon>Bacteria</taxon>
        <taxon>Pseudomonadati</taxon>
        <taxon>Pseudomonadota</taxon>
        <taxon>Betaproteobacteria</taxon>
        <taxon>Burkholderiales</taxon>
        <taxon>Oxalobacteraceae</taxon>
        <taxon>Telluria group</taxon>
        <taxon>Rugamonas</taxon>
    </lineage>
</organism>
<accession>A0A1I4IX68</accession>
<evidence type="ECO:0000313" key="1">
    <source>
        <dbReference type="EMBL" id="SFL58870.1"/>
    </source>
</evidence>
<protein>
    <submittedName>
        <fullName evidence="1">Uncharacterized protein</fullName>
    </submittedName>
</protein>
<name>A0A1I4IX68_9BURK</name>
<gene>
    <name evidence="1" type="ORF">SAMN02982985_00817</name>
</gene>
<dbReference type="STRING" id="758825.SAMN02982985_00817"/>
<dbReference type="EMBL" id="FOTW01000005">
    <property type="protein sequence ID" value="SFL58870.1"/>
    <property type="molecule type" value="Genomic_DNA"/>
</dbReference>
<keyword evidence="2" id="KW-1185">Reference proteome</keyword>
<dbReference type="Proteomes" id="UP000199470">
    <property type="component" value="Unassembled WGS sequence"/>
</dbReference>
<sequence>MVRQRTWRRRALRAGARDIGAIVVEDDHDSAFRYGAGPPTRSREWYKYWPNLHEKPATAAALQVE</sequence>
<reference evidence="1 2" key="1">
    <citation type="submission" date="2016-10" db="EMBL/GenBank/DDBJ databases">
        <authorList>
            <person name="de Groot N.N."/>
        </authorList>
    </citation>
    <scope>NUCLEOTIDE SEQUENCE [LARGE SCALE GENOMIC DNA]</scope>
    <source>
        <strain evidence="1 2">ATCC 43154</strain>
    </source>
</reference>
<proteinExistence type="predicted"/>
<dbReference type="AlphaFoldDB" id="A0A1I4IX68"/>
<evidence type="ECO:0000313" key="2">
    <source>
        <dbReference type="Proteomes" id="UP000199470"/>
    </source>
</evidence>